<evidence type="ECO:0000256" key="5">
    <source>
        <dbReference type="ARBA" id="ARBA00022269"/>
    </source>
</evidence>
<dbReference type="GO" id="GO:0043657">
    <property type="term" value="C:host cell"/>
    <property type="evidence" value="ECO:0007669"/>
    <property type="project" value="GOC"/>
</dbReference>
<organism evidence="20 21">
    <name type="scientific">Adelie penguin polyomavirus</name>
    <dbReference type="NCBI Taxonomy" id="1590650"/>
    <lineage>
        <taxon>Viruses</taxon>
        <taxon>Monodnaviria</taxon>
        <taxon>Shotokuvirae</taxon>
        <taxon>Cossaviricota</taxon>
        <taxon>Papovaviricetes</taxon>
        <taxon>Sepolyvirales</taxon>
        <taxon>Polyomaviridae</taxon>
        <taxon>Gammapolyomavirus</taxon>
        <taxon>Gammapolyomavirus padeliae</taxon>
    </lineage>
</organism>
<evidence type="ECO:0000256" key="8">
    <source>
        <dbReference type="ARBA" id="ARBA00022562"/>
    </source>
</evidence>
<comment type="similarity">
    <text evidence="4">Belongs to the polyomaviruses capsid protein VP2 family.</text>
</comment>
<dbReference type="GO" id="GO:0075732">
    <property type="term" value="P:viral penetration into host nucleus"/>
    <property type="evidence" value="ECO:0007669"/>
    <property type="project" value="UniProtKB-KW"/>
</dbReference>
<keyword evidence="21" id="KW-1185">Reference proteome</keyword>
<keyword evidence="9" id="KW-0519">Myristate</keyword>
<name>A0A0A7W722_9POLY</name>
<reference evidence="20 21" key="1">
    <citation type="journal article" date="2015" name="J. Gen. Virol.">
        <title>Identification of an avian polyomavirus associated with Adelie penguins (Pygoscelis adeliae).</title>
        <authorList>
            <person name="Varsani A."/>
            <person name="Porzig E.L."/>
            <person name="Jennings S."/>
            <person name="Kraberger S."/>
            <person name="Farkas K."/>
            <person name="Julian L."/>
            <person name="Massaro M."/>
            <person name="Ballard G."/>
            <person name="Ainley D.G."/>
        </authorList>
    </citation>
    <scope>NUCLEOTIDE SEQUENCE [LARGE SCALE GENOMIC DNA]</scope>
    <source>
        <strain evidence="20">AdPyV_Crozier_2012</strain>
    </source>
</reference>
<evidence type="ECO:0000256" key="1">
    <source>
        <dbReference type="ARBA" id="ARBA00004147"/>
    </source>
</evidence>
<dbReference type="EMBL" id="KP033140">
    <property type="protein sequence ID" value="AJB28787.1"/>
    <property type="molecule type" value="Genomic_DNA"/>
</dbReference>
<evidence type="ECO:0000256" key="10">
    <source>
        <dbReference type="ARBA" id="ARBA00022844"/>
    </source>
</evidence>
<dbReference type="GO" id="GO:0005198">
    <property type="term" value="F:structural molecule activity"/>
    <property type="evidence" value="ECO:0007669"/>
    <property type="project" value="InterPro"/>
</dbReference>
<evidence type="ECO:0000256" key="11">
    <source>
        <dbReference type="ARBA" id="ARBA00022870"/>
    </source>
</evidence>
<accession>A0A0A7W722</accession>
<dbReference type="Pfam" id="PF00761">
    <property type="entry name" value="Polyoma_coat2"/>
    <property type="match status" value="1"/>
</dbReference>
<proteinExistence type="inferred from homology"/>
<evidence type="ECO:0000256" key="14">
    <source>
        <dbReference type="ARBA" id="ARBA00023136"/>
    </source>
</evidence>
<dbReference type="GO" id="GO:0042025">
    <property type="term" value="C:host cell nucleus"/>
    <property type="evidence" value="ECO:0007669"/>
    <property type="project" value="UniProtKB-SubCell"/>
</dbReference>
<evidence type="ECO:0000256" key="18">
    <source>
        <dbReference type="ARBA" id="ARBA00031865"/>
    </source>
</evidence>
<evidence type="ECO:0000256" key="7">
    <source>
        <dbReference type="ARBA" id="ARBA00022561"/>
    </source>
</evidence>
<keyword evidence="13" id="KW-0238">DNA-binding</keyword>
<keyword evidence="16" id="KW-0449">Lipoprotein</keyword>
<keyword evidence="7" id="KW-0167">Capsid protein</keyword>
<sequence>MALVPYDWGQLLDYEFPGLSFIANTLYDAVHTIDPRTWGPSLVNQLLERLWYRARLEIEAEGLRAAGEAAQAAGRGLGDVMARFLENTRWAVTETPSNAYEWLQQYYQDLPRMRPVQYRQQARALGVDLPAQPVEEAMDSGDYVAPYPPPGGAGQRTAPQWLLPLLLGLYGDPNPKWDGGKAKKRRADPSTQTPNKRRNRGTGGKDRSRQHNRSGMLSAAKNGLPQRRLPRSRK</sequence>
<dbReference type="GO" id="GO:0019028">
    <property type="term" value="C:viral capsid"/>
    <property type="evidence" value="ECO:0007669"/>
    <property type="project" value="UniProtKB-KW"/>
</dbReference>
<dbReference type="GeneID" id="22835126"/>
<dbReference type="RefSeq" id="YP_009115501.1">
    <property type="nucleotide sequence ID" value="NC_026141.2"/>
</dbReference>
<dbReference type="OrthoDB" id="6378at10239"/>
<dbReference type="GO" id="GO:0044167">
    <property type="term" value="C:host cell endoplasmic reticulum membrane"/>
    <property type="evidence" value="ECO:0007669"/>
    <property type="project" value="UniProtKB-SubCell"/>
</dbReference>
<evidence type="ECO:0000256" key="17">
    <source>
        <dbReference type="ARBA" id="ARBA00023296"/>
    </source>
</evidence>
<evidence type="ECO:0000313" key="20">
    <source>
        <dbReference type="EMBL" id="AJB28787.1"/>
    </source>
</evidence>
<keyword evidence="8" id="KW-1048">Host nucleus</keyword>
<keyword evidence="11" id="KW-1043">Host membrane</keyword>
<evidence type="ECO:0000256" key="15">
    <source>
        <dbReference type="ARBA" id="ARBA00023184"/>
    </source>
</evidence>
<evidence type="ECO:0000256" key="6">
    <source>
        <dbReference type="ARBA" id="ARBA00022524"/>
    </source>
</evidence>
<feature type="region of interest" description="Disordered" evidence="19">
    <location>
        <begin position="174"/>
        <end position="234"/>
    </location>
</feature>
<evidence type="ECO:0000256" key="13">
    <source>
        <dbReference type="ARBA" id="ARBA00023125"/>
    </source>
</evidence>
<evidence type="ECO:0000313" key="21">
    <source>
        <dbReference type="Proteomes" id="UP000165652"/>
    </source>
</evidence>
<keyword evidence="15" id="KW-1038">Host endoplasmic reticulum</keyword>
<evidence type="ECO:0000256" key="19">
    <source>
        <dbReference type="SAM" id="MobiDB-lite"/>
    </source>
</evidence>
<evidence type="ECO:0000256" key="9">
    <source>
        <dbReference type="ARBA" id="ARBA00022707"/>
    </source>
</evidence>
<dbReference type="GO" id="GO:0003677">
    <property type="term" value="F:DNA binding"/>
    <property type="evidence" value="ECO:0007669"/>
    <property type="project" value="UniProtKB-KW"/>
</dbReference>
<evidence type="ECO:0000256" key="2">
    <source>
        <dbReference type="ARBA" id="ARBA00004328"/>
    </source>
</evidence>
<dbReference type="InterPro" id="IPR001070">
    <property type="entry name" value="Polyoma_coat_VP2"/>
</dbReference>
<protein>
    <recommendedName>
        <fullName evidence="5">Minor capsid protein VP2</fullName>
    </recommendedName>
    <alternativeName>
        <fullName evidence="18">Minor structural protein VP2</fullName>
    </alternativeName>
</protein>
<evidence type="ECO:0000256" key="16">
    <source>
        <dbReference type="ARBA" id="ARBA00023288"/>
    </source>
</evidence>
<evidence type="ECO:0000256" key="12">
    <source>
        <dbReference type="ARBA" id="ARBA00022921"/>
    </source>
</evidence>
<keyword evidence="14" id="KW-0472">Membrane</keyword>
<evidence type="ECO:0000256" key="3">
    <source>
        <dbReference type="ARBA" id="ARBA00004625"/>
    </source>
</evidence>
<dbReference type="Proteomes" id="UP000165652">
    <property type="component" value="Segment"/>
</dbReference>
<keyword evidence="6" id="KW-1163">Viral penetration into host nucleus</keyword>
<dbReference type="GO" id="GO:0046718">
    <property type="term" value="P:symbiont entry into host cell"/>
    <property type="evidence" value="ECO:0007669"/>
    <property type="project" value="UniProtKB-KW"/>
</dbReference>
<comment type="subcellular location">
    <subcellularLocation>
        <location evidence="3">Host endoplasmic reticulum membrane</location>
    </subcellularLocation>
    <subcellularLocation>
        <location evidence="1">Host nucleus</location>
    </subcellularLocation>
    <subcellularLocation>
        <location evidence="2">Virion</location>
    </subcellularLocation>
</comment>
<keyword evidence="12" id="KW-0426">Late protein</keyword>
<keyword evidence="10" id="KW-0946">Virion</keyword>
<keyword evidence="17" id="KW-1160">Virus entry into host cell</keyword>
<evidence type="ECO:0000256" key="4">
    <source>
        <dbReference type="ARBA" id="ARBA00006444"/>
    </source>
</evidence>
<dbReference type="KEGG" id="vg:22835126"/>